<evidence type="ECO:0000313" key="11">
    <source>
        <dbReference type="EMBL" id="CAD7250440.1"/>
    </source>
</evidence>
<comment type="function">
    <text evidence="5">Acts as a Ras effector and participates in MAPK pathway activation. Probably acts as a regulatory subunit of protein phosphatase that specifically dephosphorylates Raf kinase and stimulate Raf activity at specialized signaling complexes upon Ras activation.</text>
</comment>
<dbReference type="SMART" id="SM00369">
    <property type="entry name" value="LRR_TYP"/>
    <property type="match status" value="11"/>
</dbReference>
<dbReference type="PRINTS" id="PR00019">
    <property type="entry name" value="LEURICHRPT"/>
</dbReference>
<comment type="similarity">
    <text evidence="3">Belongs to the SHOC2 family.</text>
</comment>
<dbReference type="InterPro" id="IPR050715">
    <property type="entry name" value="LRR-SigEffector_domain"/>
</dbReference>
<dbReference type="EMBL" id="LR902377">
    <property type="protein sequence ID" value="CAD7250440.1"/>
    <property type="molecule type" value="Genomic_DNA"/>
</dbReference>
<organism evidence="11">
    <name type="scientific">Darwinula stevensoni</name>
    <dbReference type="NCBI Taxonomy" id="69355"/>
    <lineage>
        <taxon>Eukaryota</taxon>
        <taxon>Metazoa</taxon>
        <taxon>Ecdysozoa</taxon>
        <taxon>Arthropoda</taxon>
        <taxon>Crustacea</taxon>
        <taxon>Oligostraca</taxon>
        <taxon>Ostracoda</taxon>
        <taxon>Podocopa</taxon>
        <taxon>Podocopida</taxon>
        <taxon>Darwinulocopina</taxon>
        <taxon>Darwinuloidea</taxon>
        <taxon>Darwinulidae</taxon>
        <taxon>Darwinula</taxon>
    </lineage>
</organism>
<evidence type="ECO:0000256" key="6">
    <source>
        <dbReference type="ARBA" id="ARBA00029588"/>
    </source>
</evidence>
<dbReference type="SUPFAM" id="SSF52058">
    <property type="entry name" value="L domain-like"/>
    <property type="match status" value="1"/>
</dbReference>
<dbReference type="InterPro" id="IPR055414">
    <property type="entry name" value="LRR_R13L4/SHOC2-like"/>
</dbReference>
<dbReference type="InterPro" id="IPR001611">
    <property type="entry name" value="Leu-rich_rpt"/>
</dbReference>
<protein>
    <recommendedName>
        <fullName evidence="4">Leucine-rich repeat protein soc-2 homolog</fullName>
    </recommendedName>
    <alternativeName>
        <fullName evidence="8">Protein soc-2 homolog</fullName>
    </alternativeName>
    <alternativeName>
        <fullName evidence="6 7">protein Sur-8 homolog</fullName>
    </alternativeName>
</protein>
<dbReference type="EMBL" id="CAJPEV010002860">
    <property type="protein sequence ID" value="CAG0898255.1"/>
    <property type="molecule type" value="Genomic_DNA"/>
</dbReference>
<dbReference type="SMART" id="SM00364">
    <property type="entry name" value="LRR_BAC"/>
    <property type="match status" value="7"/>
</dbReference>
<keyword evidence="2" id="KW-0677">Repeat</keyword>
<gene>
    <name evidence="11" type="ORF">DSTB1V02_LOCUS10215</name>
</gene>
<dbReference type="AlphaFoldDB" id="A0A7R9AAH1"/>
<evidence type="ECO:0000256" key="9">
    <source>
        <dbReference type="SAM" id="MobiDB-lite"/>
    </source>
</evidence>
<dbReference type="Gene3D" id="3.80.10.10">
    <property type="entry name" value="Ribonuclease Inhibitor"/>
    <property type="match status" value="3"/>
</dbReference>
<name>A0A7R9AAH1_9CRUS</name>
<dbReference type="PANTHER" id="PTHR45752:SF196">
    <property type="entry name" value="GH17740P"/>
    <property type="match status" value="1"/>
</dbReference>
<evidence type="ECO:0000256" key="5">
    <source>
        <dbReference type="ARBA" id="ARBA00025612"/>
    </source>
</evidence>
<dbReference type="InterPro" id="IPR032675">
    <property type="entry name" value="LRR_dom_sf"/>
</dbReference>
<dbReference type="PANTHER" id="PTHR45752">
    <property type="entry name" value="LEUCINE-RICH REPEAT-CONTAINING"/>
    <property type="match status" value="1"/>
</dbReference>
<keyword evidence="1" id="KW-0433">Leucine-rich repeat</keyword>
<evidence type="ECO:0000256" key="7">
    <source>
        <dbReference type="ARBA" id="ARBA00029998"/>
    </source>
</evidence>
<keyword evidence="12" id="KW-1185">Reference proteome</keyword>
<evidence type="ECO:0000313" key="12">
    <source>
        <dbReference type="Proteomes" id="UP000677054"/>
    </source>
</evidence>
<accession>A0A7R9AAH1</accession>
<dbReference type="PROSITE" id="PS51450">
    <property type="entry name" value="LRR"/>
    <property type="match status" value="4"/>
</dbReference>
<proteinExistence type="inferred from homology"/>
<sequence>MDHKGAETSEENPPICFKKDLHLHDNGFSLNGAGVHHGNQKKVNMNYQDLIELPCGVINQFKDVMILALNGNDLTCLPDSIGTLENLEELWLKENQVRYLPESILKLKHLQILALTGNSLSCLLEDMDELCNIEELFLNENKLKILPDTLGCLPKLRHLDLSHNELLKIPMSFGRLKSLEILDLSHNHIAEIPESLGKLKYMTMLDISYNTVAKLPSKFSSAPVLRKLYIQCNMIGPDLPSWFHELRSIEELSLNENSLYGDIFSLEMGETMLQLRHLECRGNHILQVPENFGNLGNLEYFHGGSHLDEIERRQTFHNGNDFETLPESFGRLQHLRELHLEENLLEKLPESFGSLDSLEVLDLAHNSLRELPESFCNLASLRVCFLSQNFLECLPHKFGRLSGLKDLRIAKNLLRSLPDSFGQLKDLQCLDLFDNRLTAIPPCLKELTSLQFLDLDYNPFKDLEAVDVPLIRPEMSYSARDPTLKGNWRGCNRETLINQLHQSGSVLAQALGRSNSLWKKHSTSNDFQPNEDEDTPYHSCSNPSGSSSESENWDDEGGLSQLNQELCTRKTGKDYPSENLIAPPPSEENSPSDCLAFPAPSEEEENWDKDSDLQDCISLYDDEGNFPLSRARPYIPLRTSHCFIPSESHMPQVIRAWYFRNLDQYPVPDQFADP</sequence>
<evidence type="ECO:0000256" key="4">
    <source>
        <dbReference type="ARBA" id="ARBA00023904"/>
    </source>
</evidence>
<evidence type="ECO:0000256" key="1">
    <source>
        <dbReference type="ARBA" id="ARBA00022614"/>
    </source>
</evidence>
<dbReference type="Pfam" id="PF12799">
    <property type="entry name" value="LRR_4"/>
    <property type="match status" value="1"/>
</dbReference>
<feature type="domain" description="Disease resistance R13L4/SHOC-2-like LRR" evidence="10">
    <location>
        <begin position="173"/>
        <end position="256"/>
    </location>
</feature>
<evidence type="ECO:0000259" key="10">
    <source>
        <dbReference type="Pfam" id="PF23598"/>
    </source>
</evidence>
<evidence type="ECO:0000256" key="8">
    <source>
        <dbReference type="ARBA" id="ARBA00032455"/>
    </source>
</evidence>
<feature type="region of interest" description="Disordered" evidence="9">
    <location>
        <begin position="571"/>
        <end position="594"/>
    </location>
</feature>
<feature type="domain" description="Disease resistance R13L4/SHOC-2-like LRR" evidence="10">
    <location>
        <begin position="328"/>
        <end position="408"/>
    </location>
</feature>
<dbReference type="SUPFAM" id="SSF52047">
    <property type="entry name" value="RNI-like"/>
    <property type="match status" value="1"/>
</dbReference>
<dbReference type="Pfam" id="PF23598">
    <property type="entry name" value="LRR_14"/>
    <property type="match status" value="2"/>
</dbReference>
<dbReference type="Pfam" id="PF13855">
    <property type="entry name" value="LRR_8"/>
    <property type="match status" value="1"/>
</dbReference>
<dbReference type="InterPro" id="IPR025875">
    <property type="entry name" value="Leu-rich_rpt_4"/>
</dbReference>
<feature type="region of interest" description="Disordered" evidence="9">
    <location>
        <begin position="519"/>
        <end position="558"/>
    </location>
</feature>
<evidence type="ECO:0000256" key="2">
    <source>
        <dbReference type="ARBA" id="ARBA00022737"/>
    </source>
</evidence>
<feature type="compositionally biased region" description="Low complexity" evidence="9">
    <location>
        <begin position="539"/>
        <end position="550"/>
    </location>
</feature>
<evidence type="ECO:0000256" key="3">
    <source>
        <dbReference type="ARBA" id="ARBA00023786"/>
    </source>
</evidence>
<dbReference type="SMART" id="SM00365">
    <property type="entry name" value="LRR_SD22"/>
    <property type="match status" value="4"/>
</dbReference>
<dbReference type="Proteomes" id="UP000677054">
    <property type="component" value="Unassembled WGS sequence"/>
</dbReference>
<reference evidence="11" key="1">
    <citation type="submission" date="2020-11" db="EMBL/GenBank/DDBJ databases">
        <authorList>
            <person name="Tran Van P."/>
        </authorList>
    </citation>
    <scope>NUCLEOTIDE SEQUENCE</scope>
</reference>
<dbReference type="InterPro" id="IPR003591">
    <property type="entry name" value="Leu-rich_rpt_typical-subtyp"/>
</dbReference>
<dbReference type="OrthoDB" id="6339097at2759"/>